<dbReference type="GO" id="GO:0016787">
    <property type="term" value="F:hydrolase activity"/>
    <property type="evidence" value="ECO:0007669"/>
    <property type="project" value="InterPro"/>
</dbReference>
<evidence type="ECO:0000313" key="2">
    <source>
        <dbReference type="EMBL" id="KAA5542610.1"/>
    </source>
</evidence>
<dbReference type="Gene3D" id="3.90.190.10">
    <property type="entry name" value="Protein tyrosine phosphatase superfamily"/>
    <property type="match status" value="1"/>
</dbReference>
<feature type="domain" description="Beta-lactamase hydrolase-like protein phosphatase-like" evidence="1">
    <location>
        <begin position="7"/>
        <end position="104"/>
    </location>
</feature>
<dbReference type="AlphaFoldDB" id="A0A5M6D7Z4"/>
<dbReference type="RefSeq" id="WP_150077027.1">
    <property type="nucleotide sequence ID" value="NZ_VWOX01000007.1"/>
</dbReference>
<name>A0A5M6D7Z4_9BACT</name>
<dbReference type="Proteomes" id="UP000324479">
    <property type="component" value="Unassembled WGS sequence"/>
</dbReference>
<dbReference type="EMBL" id="VWOX01000007">
    <property type="protein sequence ID" value="KAA5542610.1"/>
    <property type="molecule type" value="Genomic_DNA"/>
</dbReference>
<sequence length="152" mass="16899">MSQRMKINDQITVGPQPDETEIATLVDDGFKSVVNFRTDGEDEQPISPDTEQRLVEAAGLRYLHLPVSMKSMDPKLVDEFRSQLEALPKPVFAHCKSGKRAGAMTMMHVAAEQGMSGEQTLQKAQQMGFECDQPELKEFVKSYVDQHAQSGA</sequence>
<evidence type="ECO:0000313" key="3">
    <source>
        <dbReference type="Proteomes" id="UP000324479"/>
    </source>
</evidence>
<reference evidence="2 3" key="1">
    <citation type="submission" date="2019-08" db="EMBL/GenBank/DDBJ databases">
        <authorList>
            <person name="Dhanesh K."/>
            <person name="Kumar G."/>
            <person name="Sasikala C."/>
            <person name="Venkata Ramana C."/>
        </authorList>
    </citation>
    <scope>NUCLEOTIDE SEQUENCE [LARGE SCALE GENOMIC DNA]</scope>
    <source>
        <strain evidence="2 3">JC645</strain>
    </source>
</reference>
<dbReference type="InterPro" id="IPR029021">
    <property type="entry name" value="Prot-tyrosine_phosphatase-like"/>
</dbReference>
<dbReference type="SUPFAM" id="SSF52799">
    <property type="entry name" value="(Phosphotyrosine protein) phosphatases II"/>
    <property type="match status" value="1"/>
</dbReference>
<proteinExistence type="predicted"/>
<protein>
    <submittedName>
        <fullName evidence="2">Phosphatase</fullName>
    </submittedName>
</protein>
<accession>A0A5M6D7Z4</accession>
<dbReference type="Pfam" id="PF04273">
    <property type="entry name" value="BLH_phosphatase"/>
    <property type="match status" value="1"/>
</dbReference>
<evidence type="ECO:0000259" key="1">
    <source>
        <dbReference type="Pfam" id="PF04273"/>
    </source>
</evidence>
<dbReference type="InterPro" id="IPR005939">
    <property type="entry name" value="BLH_phosphatase-like"/>
</dbReference>
<organism evidence="2 3">
    <name type="scientific">Roseiconus nitratireducens</name>
    <dbReference type="NCBI Taxonomy" id="2605748"/>
    <lineage>
        <taxon>Bacteria</taxon>
        <taxon>Pseudomonadati</taxon>
        <taxon>Planctomycetota</taxon>
        <taxon>Planctomycetia</taxon>
        <taxon>Pirellulales</taxon>
        <taxon>Pirellulaceae</taxon>
        <taxon>Roseiconus</taxon>
    </lineage>
</organism>
<comment type="caution">
    <text evidence="2">The sequence shown here is derived from an EMBL/GenBank/DDBJ whole genome shotgun (WGS) entry which is preliminary data.</text>
</comment>
<dbReference type="CDD" id="cd14503">
    <property type="entry name" value="PTP-bact"/>
    <property type="match status" value="1"/>
</dbReference>
<gene>
    <name evidence="2" type="ORF">FYK55_13830</name>
</gene>
<keyword evidence="3" id="KW-1185">Reference proteome</keyword>